<dbReference type="PROSITE" id="PS00137">
    <property type="entry name" value="SUBTILASE_HIS"/>
    <property type="match status" value="1"/>
</dbReference>
<keyword evidence="3" id="KW-0732">Signal</keyword>
<reference evidence="8" key="1">
    <citation type="submission" date="2019-05" db="EMBL/GenBank/DDBJ databases">
        <authorList>
            <consortium name="Pathogen Informatics"/>
        </authorList>
    </citation>
    <scope>NUCLEOTIDE SEQUENCE [LARGE SCALE GENOMIC DNA]</scope>
    <source>
        <strain evidence="8">NCTC12965</strain>
    </source>
</reference>
<dbReference type="PROSITE" id="PS51892">
    <property type="entry name" value="SUBTILASE"/>
    <property type="match status" value="1"/>
</dbReference>
<keyword evidence="5 6" id="KW-0720">Serine protease</keyword>
<dbReference type="AlphaFoldDB" id="A0A4U9W5M8"/>
<dbReference type="CDD" id="cd04848">
    <property type="entry name" value="Peptidases_S8_Autotransporter_serine_protease_like"/>
    <property type="match status" value="1"/>
</dbReference>
<evidence type="ECO:0000256" key="2">
    <source>
        <dbReference type="ARBA" id="ARBA00022670"/>
    </source>
</evidence>
<dbReference type="Gene3D" id="3.40.50.200">
    <property type="entry name" value="Peptidase S8/S53 domain"/>
    <property type="match status" value="1"/>
</dbReference>
<dbReference type="GO" id="GO:0006508">
    <property type="term" value="P:proteolysis"/>
    <property type="evidence" value="ECO:0007669"/>
    <property type="project" value="UniProtKB-KW"/>
</dbReference>
<dbReference type="InterPro" id="IPR051048">
    <property type="entry name" value="Peptidase_S8/S53_subtilisin"/>
</dbReference>
<keyword evidence="2 6" id="KW-0645">Protease</keyword>
<dbReference type="InterPro" id="IPR000209">
    <property type="entry name" value="Peptidase_S8/S53_dom"/>
</dbReference>
<name>A0A4U9W5M8_SERFO</name>
<dbReference type="SUPFAM" id="SSF52743">
    <property type="entry name" value="Subtilisin-like"/>
    <property type="match status" value="1"/>
</dbReference>
<feature type="active site" description="Charge relay system" evidence="6">
    <location>
        <position position="382"/>
    </location>
</feature>
<organism evidence="8">
    <name type="scientific">Serratia fonticola</name>
    <dbReference type="NCBI Taxonomy" id="47917"/>
    <lineage>
        <taxon>Bacteria</taxon>
        <taxon>Pseudomonadati</taxon>
        <taxon>Pseudomonadota</taxon>
        <taxon>Gammaproteobacteria</taxon>
        <taxon>Enterobacterales</taxon>
        <taxon>Yersiniaceae</taxon>
        <taxon>Serratia</taxon>
    </lineage>
</organism>
<feature type="domain" description="Peptidase S8/S53" evidence="7">
    <location>
        <begin position="91"/>
        <end position="442"/>
    </location>
</feature>
<dbReference type="Pfam" id="PF12951">
    <property type="entry name" value="PATR"/>
    <property type="match status" value="1"/>
</dbReference>
<keyword evidence="4 6" id="KW-0378">Hydrolase</keyword>
<gene>
    <name evidence="8" type="ORF">NCTC12965_06661</name>
</gene>
<dbReference type="PANTHER" id="PTHR43399:SF4">
    <property type="entry name" value="CELL WALL-ASSOCIATED PROTEASE"/>
    <property type="match status" value="1"/>
</dbReference>
<evidence type="ECO:0000313" key="8">
    <source>
        <dbReference type="EMBL" id="VTR54054.1"/>
    </source>
</evidence>
<feature type="active site" description="Charge relay system" evidence="6">
    <location>
        <position position="163"/>
    </location>
</feature>
<dbReference type="InterPro" id="IPR013425">
    <property type="entry name" value="Autotrns_rpt"/>
</dbReference>
<dbReference type="GO" id="GO:0004252">
    <property type="term" value="F:serine-type endopeptidase activity"/>
    <property type="evidence" value="ECO:0007669"/>
    <property type="project" value="UniProtKB-UniRule"/>
</dbReference>
<comment type="similarity">
    <text evidence="1 6">Belongs to the peptidase S8 family.</text>
</comment>
<evidence type="ECO:0000256" key="1">
    <source>
        <dbReference type="ARBA" id="ARBA00011073"/>
    </source>
</evidence>
<evidence type="ECO:0000259" key="7">
    <source>
        <dbReference type="Pfam" id="PF00082"/>
    </source>
</evidence>
<dbReference type="PROSITE" id="PS00138">
    <property type="entry name" value="SUBTILASE_SER"/>
    <property type="match status" value="1"/>
</dbReference>
<evidence type="ECO:0000256" key="5">
    <source>
        <dbReference type="ARBA" id="ARBA00022825"/>
    </source>
</evidence>
<evidence type="ECO:0000256" key="6">
    <source>
        <dbReference type="PROSITE-ProRule" id="PRU01240"/>
    </source>
</evidence>
<dbReference type="InterPro" id="IPR023828">
    <property type="entry name" value="Peptidase_S8_Ser-AS"/>
</dbReference>
<dbReference type="Pfam" id="PF00082">
    <property type="entry name" value="Peptidase_S8"/>
    <property type="match status" value="1"/>
</dbReference>
<evidence type="ECO:0000256" key="3">
    <source>
        <dbReference type="ARBA" id="ARBA00022729"/>
    </source>
</evidence>
<dbReference type="InterPro" id="IPR015500">
    <property type="entry name" value="Peptidase_S8_subtilisin-rel"/>
</dbReference>
<accession>A0A4U9W5M8</accession>
<dbReference type="PANTHER" id="PTHR43399">
    <property type="entry name" value="SUBTILISIN-RELATED"/>
    <property type="match status" value="1"/>
</dbReference>
<dbReference type="PRINTS" id="PR00723">
    <property type="entry name" value="SUBTILISIN"/>
</dbReference>
<evidence type="ECO:0000256" key="4">
    <source>
        <dbReference type="ARBA" id="ARBA00022801"/>
    </source>
</evidence>
<sequence>MNLISKVFFHKALQQPNKINQNQGKKVTLNKSLIALTISAAISPMAGVATAAYVETGQIGDKASWETEEYSRDWGITAMKASSAYALGYSGQGVNVGVMDSGALLFIHQDLNGDRFHAVQANGIYGSSGLRYPQSAPGLQGEYIEGEAFDISGQWVAGVNDGHGTHVTGTVGANRDGEGMHGVAWGANIYVANTGGTDGNNYGPFQDYQYFYTGWKALVDSGAEVINNSWGTNIRIVDNGSTGSDGGNTGVHIPANNMTQSEYEYFYFNKVYGDNPSFVDAAYDAVKGTTVVQIFTTGNRDFANPFYRALYPYYHPEAEQHWIAVAGLQRVTGTDKYSLSYTWNEAGEAKWWTVAAPGNSIYSTTVNATTGAPGWGNSSGTSMSAPHVAGAMGVLLSRYQDMSALQVRDVMFTTASHQNPDGSTLANWTAADGVPDVRYGWGVPDLDKGMYGPGQFLGKVEYNMATTPLDVWSNNISQQALDARKQEDLAWLQNYKNQGIAAGGAYELGNSFVVNDGNSDPTDHIVSQEDAEKWRQDYYAARAAAIESKIDADLYTGSLVKLGAGTLVMTGDNSYQGNTTVENGALYGFTESFGSGTVAVNGGKFGVIGHYNDTFTLKGPLTSTASHKANIDVNAGGTYVVSTDEHVNVGQLTFNNGSMITVGFQRQGCICRRV</sequence>
<feature type="active site" description="Charge relay system" evidence="6">
    <location>
        <position position="100"/>
    </location>
</feature>
<dbReference type="InterPro" id="IPR022398">
    <property type="entry name" value="Peptidase_S8_His-AS"/>
</dbReference>
<proteinExistence type="inferred from homology"/>
<protein>
    <submittedName>
        <fullName evidence="8">Extracellular serine protease</fullName>
        <ecNumber evidence="8">3.4.21.-</ecNumber>
    </submittedName>
</protein>
<dbReference type="InterPro" id="IPR034061">
    <property type="entry name" value="Peptidases_S8_Autotransporter"/>
</dbReference>
<dbReference type="EMBL" id="CABEEZ010000131">
    <property type="protein sequence ID" value="VTR54054.1"/>
    <property type="molecule type" value="Genomic_DNA"/>
</dbReference>
<dbReference type="NCBIfam" id="TIGR02601">
    <property type="entry name" value="autotrns_rpt"/>
    <property type="match status" value="1"/>
</dbReference>
<dbReference type="InterPro" id="IPR036852">
    <property type="entry name" value="Peptidase_S8/S53_dom_sf"/>
</dbReference>
<dbReference type="EC" id="3.4.21.-" evidence="8"/>